<dbReference type="OrthoDB" id="5513217at2"/>
<dbReference type="InterPro" id="IPR006121">
    <property type="entry name" value="HMA_dom"/>
</dbReference>
<dbReference type="EMBL" id="FNBH01000002">
    <property type="protein sequence ID" value="SDF91092.1"/>
    <property type="molecule type" value="Genomic_DNA"/>
</dbReference>
<evidence type="ECO:0000256" key="1">
    <source>
        <dbReference type="SAM" id="SignalP"/>
    </source>
</evidence>
<feature type="signal peptide" evidence="1">
    <location>
        <begin position="1"/>
        <end position="22"/>
    </location>
</feature>
<evidence type="ECO:0000313" key="4">
    <source>
        <dbReference type="Proteomes" id="UP000199203"/>
    </source>
</evidence>
<organism evidence="3 4">
    <name type="scientific">Epilithonimonas hungarica</name>
    <dbReference type="NCBI Taxonomy" id="454006"/>
    <lineage>
        <taxon>Bacteria</taxon>
        <taxon>Pseudomonadati</taxon>
        <taxon>Bacteroidota</taxon>
        <taxon>Flavobacteriia</taxon>
        <taxon>Flavobacteriales</taxon>
        <taxon>Weeksellaceae</taxon>
        <taxon>Chryseobacterium group</taxon>
        <taxon>Epilithonimonas</taxon>
    </lineage>
</organism>
<gene>
    <name evidence="3" type="ORF">SAMN05421825_2449</name>
</gene>
<dbReference type="SUPFAM" id="SSF55008">
    <property type="entry name" value="HMA, heavy metal-associated domain"/>
    <property type="match status" value="1"/>
</dbReference>
<accession>A0A1G7PXR5</accession>
<keyword evidence="1" id="KW-0732">Signal</keyword>
<evidence type="ECO:0000259" key="2">
    <source>
        <dbReference type="PROSITE" id="PS50846"/>
    </source>
</evidence>
<feature type="chain" id="PRO_5011637823" evidence="1">
    <location>
        <begin position="23"/>
        <end position="130"/>
    </location>
</feature>
<reference evidence="4" key="1">
    <citation type="submission" date="2016-10" db="EMBL/GenBank/DDBJ databases">
        <authorList>
            <person name="Varghese N."/>
            <person name="Submissions S."/>
        </authorList>
    </citation>
    <scope>NUCLEOTIDE SEQUENCE [LARGE SCALE GENOMIC DNA]</scope>
    <source>
        <strain evidence="4">DSM 19684</strain>
    </source>
</reference>
<proteinExistence type="predicted"/>
<sequence>MNIIIKSGILFLSIFLFSNFSAQTKTFKAKVEGNCGMCKERIETAVKADKNVKSADWSMSKKVLTVSYDASKTDKKSILKSVAEVGHDNEMFRASDKVYDDLDACCQYDRPDNSKKMAKNADTKQVCKLK</sequence>
<dbReference type="PROSITE" id="PS50846">
    <property type="entry name" value="HMA_2"/>
    <property type="match status" value="1"/>
</dbReference>
<dbReference type="InterPro" id="IPR036163">
    <property type="entry name" value="HMA_dom_sf"/>
</dbReference>
<name>A0A1G7PXR5_9FLAO</name>
<protein>
    <submittedName>
        <fullName evidence="3">Copper chaperone CopZ</fullName>
    </submittedName>
</protein>
<dbReference type="AlphaFoldDB" id="A0A1G7PXR5"/>
<keyword evidence="4" id="KW-1185">Reference proteome</keyword>
<dbReference type="STRING" id="454006.SAMN05421825_2449"/>
<dbReference type="Gene3D" id="3.30.70.100">
    <property type="match status" value="1"/>
</dbReference>
<evidence type="ECO:0000313" key="3">
    <source>
        <dbReference type="EMBL" id="SDF91092.1"/>
    </source>
</evidence>
<feature type="domain" description="HMA" evidence="2">
    <location>
        <begin position="24"/>
        <end position="90"/>
    </location>
</feature>
<dbReference type="Pfam" id="PF00403">
    <property type="entry name" value="HMA"/>
    <property type="match status" value="1"/>
</dbReference>
<dbReference type="GO" id="GO:0046872">
    <property type="term" value="F:metal ion binding"/>
    <property type="evidence" value="ECO:0007669"/>
    <property type="project" value="InterPro"/>
</dbReference>
<dbReference type="Proteomes" id="UP000199203">
    <property type="component" value="Unassembled WGS sequence"/>
</dbReference>
<dbReference type="RefSeq" id="WP_089873686.1">
    <property type="nucleotide sequence ID" value="NZ_FNBH01000002.1"/>
</dbReference>